<dbReference type="InterPro" id="IPR001199">
    <property type="entry name" value="Cyt_B5-like_heme/steroid-bd"/>
</dbReference>
<evidence type="ECO:0000256" key="14">
    <source>
        <dbReference type="ARBA" id="ARBA00023098"/>
    </source>
</evidence>
<keyword evidence="19" id="KW-1185">Reference proteome</keyword>
<dbReference type="Gene3D" id="3.10.120.10">
    <property type="entry name" value="Cytochrome b5-like heme/steroid binding domain"/>
    <property type="match status" value="1"/>
</dbReference>
<feature type="domain" description="Cytochrome b5 heme-binding" evidence="17">
    <location>
        <begin position="87"/>
        <end position="162"/>
    </location>
</feature>
<dbReference type="GO" id="GO:0046872">
    <property type="term" value="F:metal ion binding"/>
    <property type="evidence" value="ECO:0007669"/>
    <property type="project" value="UniProtKB-KW"/>
</dbReference>
<dbReference type="EC" id="1.14.19.18" evidence="5"/>
<evidence type="ECO:0000256" key="11">
    <source>
        <dbReference type="ARBA" id="ARBA00022989"/>
    </source>
</evidence>
<evidence type="ECO:0000256" key="15">
    <source>
        <dbReference type="ARBA" id="ARBA00023136"/>
    </source>
</evidence>
<evidence type="ECO:0000256" key="7">
    <source>
        <dbReference type="ARBA" id="ARBA00022617"/>
    </source>
</evidence>
<evidence type="ECO:0000256" key="10">
    <source>
        <dbReference type="ARBA" id="ARBA00022919"/>
    </source>
</evidence>
<name>A0AAD9HAM1_9PEZI</name>
<dbReference type="SMART" id="SM01117">
    <property type="entry name" value="Cyt-b5"/>
    <property type="match status" value="1"/>
</dbReference>
<dbReference type="Pfam" id="PF00487">
    <property type="entry name" value="FA_desaturase"/>
    <property type="match status" value="1"/>
</dbReference>
<evidence type="ECO:0000256" key="12">
    <source>
        <dbReference type="ARBA" id="ARBA00023002"/>
    </source>
</evidence>
<evidence type="ECO:0000256" key="13">
    <source>
        <dbReference type="ARBA" id="ARBA00023004"/>
    </source>
</evidence>
<feature type="region of interest" description="Disordered" evidence="16">
    <location>
        <begin position="176"/>
        <end position="258"/>
    </location>
</feature>
<dbReference type="Proteomes" id="UP001232148">
    <property type="component" value="Unassembled WGS sequence"/>
</dbReference>
<dbReference type="GO" id="GO:0016717">
    <property type="term" value="F:oxidoreductase activity, acting on paired donors, with oxidation of a pair of donors resulting in the reduction of molecular oxygen to two molecules of water"/>
    <property type="evidence" value="ECO:0007669"/>
    <property type="project" value="TreeGrafter"/>
</dbReference>
<keyword evidence="9" id="KW-0479">Metal-binding</keyword>
<dbReference type="InterPro" id="IPR012171">
    <property type="entry name" value="Fatty_acid_desaturase"/>
</dbReference>
<dbReference type="AlphaFoldDB" id="A0AAD9HAM1"/>
<evidence type="ECO:0000256" key="9">
    <source>
        <dbReference type="ARBA" id="ARBA00022723"/>
    </source>
</evidence>
<evidence type="ECO:0000256" key="1">
    <source>
        <dbReference type="ARBA" id="ARBA00004141"/>
    </source>
</evidence>
<evidence type="ECO:0000256" key="6">
    <source>
        <dbReference type="ARBA" id="ARBA00016939"/>
    </source>
</evidence>
<sequence length="648" mass="73876">MQQRLPSFFPHPTHTLSSSPAHFLYSPRSTTASRSRSFNWGQGTISAISAASIATRTVTTPMATPADVPAATAGSEPRGTLTKTREYPLMSRREIEGLIAQGKVVTIVDQFVLKLDGWLSYHPGGDKAIQHMVGRDATDEVTVLHSPEAKAQMMRYRIGRIEGHWRNFMPPIQGGRFRNLDEGGPEMSVTEVKNSLRFSETSSPSDFSSREASPVFDTTNVSVRRRHGAASVSSTTSATEDDDDDDDDDDDKEMDGTAFLDSETRRRIRLDLDKYPGLDDETQSEIVHKYRLLDERIKAEGLYDCNYRAYAIEMMRYTLLFAGMLTFLRWGWYFPSAACLGCFWHQLVFSAHDAGHMGITHNFHVDTCLGIFIADFMGGLSIGWWKRNHNVHHIVTNSPEHDPDIEHLPFFAVSHRFLGNLTSSYYERVMEYDLAAKFFLSVQPYLYYPIMLFGRFNLYRLSWDHLIMGRGPRKGIAWWHRWLEVAGQVFFWAWFGYGIVYMSIPSNWDRFVFVIVSHMFQAPLHVQITLSHFAMSTADLGPHESFPQKMLRTTMDIDCPSWLDFFHGGLQFQVVHHLYPRIPRHNLRETQRLVQEFCNDVGIPYALYGFVDGNKDVIGRLAEVSRQAAILAKCQKVAASHIHGGHSH</sequence>
<dbReference type="PIRSF" id="PIRSF015921">
    <property type="entry name" value="FA_sphinglp_des"/>
    <property type="match status" value="1"/>
</dbReference>
<gene>
    <name evidence="18" type="ORF">LX32DRAFT_643315</name>
</gene>
<keyword evidence="11" id="KW-1133">Transmembrane helix</keyword>
<dbReference type="InterPro" id="IPR036400">
    <property type="entry name" value="Cyt_B5-like_heme/steroid_sf"/>
</dbReference>
<keyword evidence="12" id="KW-0560">Oxidoreductase</keyword>
<comment type="pathway">
    <text evidence="3">Sphingolipid metabolism.</text>
</comment>
<dbReference type="SUPFAM" id="SSF55856">
    <property type="entry name" value="Cytochrome b5-like heme/steroid binding domain"/>
    <property type="match status" value="1"/>
</dbReference>
<keyword evidence="13" id="KW-0408">Iron</keyword>
<proteinExistence type="inferred from homology"/>
<evidence type="ECO:0000313" key="18">
    <source>
        <dbReference type="EMBL" id="KAK2024797.1"/>
    </source>
</evidence>
<dbReference type="PANTHER" id="PTHR19353">
    <property type="entry name" value="FATTY ACID DESATURASE 2"/>
    <property type="match status" value="1"/>
</dbReference>
<dbReference type="InterPro" id="IPR005804">
    <property type="entry name" value="FA_desaturase_dom"/>
</dbReference>
<dbReference type="Pfam" id="PF00173">
    <property type="entry name" value="Cyt-b5"/>
    <property type="match status" value="1"/>
</dbReference>
<feature type="compositionally biased region" description="Low complexity" evidence="16">
    <location>
        <begin position="229"/>
        <end position="238"/>
    </location>
</feature>
<evidence type="ECO:0000313" key="19">
    <source>
        <dbReference type="Proteomes" id="UP001232148"/>
    </source>
</evidence>
<evidence type="ECO:0000259" key="17">
    <source>
        <dbReference type="PROSITE" id="PS50255"/>
    </source>
</evidence>
<evidence type="ECO:0000256" key="3">
    <source>
        <dbReference type="ARBA" id="ARBA00004991"/>
    </source>
</evidence>
<keyword evidence="7" id="KW-0349">Heme</keyword>
<dbReference type="EMBL" id="MU842954">
    <property type="protein sequence ID" value="KAK2024797.1"/>
    <property type="molecule type" value="Genomic_DNA"/>
</dbReference>
<evidence type="ECO:0000256" key="16">
    <source>
        <dbReference type="SAM" id="MobiDB-lite"/>
    </source>
</evidence>
<keyword evidence="10" id="KW-0746">Sphingolipid metabolism</keyword>
<evidence type="ECO:0000256" key="4">
    <source>
        <dbReference type="ARBA" id="ARBA00009295"/>
    </source>
</evidence>
<dbReference type="CDD" id="cd03506">
    <property type="entry name" value="Delta6-FADS-like"/>
    <property type="match status" value="1"/>
</dbReference>
<accession>A0AAD9HAM1</accession>
<evidence type="ECO:0000256" key="8">
    <source>
        <dbReference type="ARBA" id="ARBA00022692"/>
    </source>
</evidence>
<keyword evidence="14" id="KW-0443">Lipid metabolism</keyword>
<feature type="compositionally biased region" description="Acidic residues" evidence="16">
    <location>
        <begin position="239"/>
        <end position="253"/>
    </location>
</feature>
<reference evidence="18" key="1">
    <citation type="submission" date="2021-06" db="EMBL/GenBank/DDBJ databases">
        <title>Comparative genomics, transcriptomics and evolutionary studies reveal genomic signatures of adaptation to plant cell wall in hemibiotrophic fungi.</title>
        <authorList>
            <consortium name="DOE Joint Genome Institute"/>
            <person name="Baroncelli R."/>
            <person name="Diaz J.F."/>
            <person name="Benocci T."/>
            <person name="Peng M."/>
            <person name="Battaglia E."/>
            <person name="Haridas S."/>
            <person name="Andreopoulos W."/>
            <person name="Labutti K."/>
            <person name="Pangilinan J."/>
            <person name="Floch G.L."/>
            <person name="Makela M.R."/>
            <person name="Henrissat B."/>
            <person name="Grigoriev I.V."/>
            <person name="Crouch J.A."/>
            <person name="De Vries R.P."/>
            <person name="Sukno S.A."/>
            <person name="Thon M.R."/>
        </authorList>
    </citation>
    <scope>NUCLEOTIDE SEQUENCE</scope>
    <source>
        <strain evidence="18">MAFF235873</strain>
    </source>
</reference>
<dbReference type="PANTHER" id="PTHR19353:SF30">
    <property type="entry name" value="DELTA 8-(E)-SPHINGOLIPID DESATURASE"/>
    <property type="match status" value="1"/>
</dbReference>
<dbReference type="GO" id="GO:0006665">
    <property type="term" value="P:sphingolipid metabolic process"/>
    <property type="evidence" value="ECO:0007669"/>
    <property type="project" value="UniProtKB-KW"/>
</dbReference>
<comment type="caution">
    <text evidence="18">The sequence shown here is derived from an EMBL/GenBank/DDBJ whole genome shotgun (WGS) entry which is preliminary data.</text>
</comment>
<dbReference type="PROSITE" id="PS50255">
    <property type="entry name" value="CYTOCHROME_B5_2"/>
    <property type="match status" value="1"/>
</dbReference>
<dbReference type="GO" id="GO:0016020">
    <property type="term" value="C:membrane"/>
    <property type="evidence" value="ECO:0007669"/>
    <property type="project" value="UniProtKB-SubCell"/>
</dbReference>
<comment type="pathway">
    <text evidence="2">Lipid metabolism; sphingolipid metabolism.</text>
</comment>
<organism evidence="18 19">
    <name type="scientific">Colletotrichum zoysiae</name>
    <dbReference type="NCBI Taxonomy" id="1216348"/>
    <lineage>
        <taxon>Eukaryota</taxon>
        <taxon>Fungi</taxon>
        <taxon>Dikarya</taxon>
        <taxon>Ascomycota</taxon>
        <taxon>Pezizomycotina</taxon>
        <taxon>Sordariomycetes</taxon>
        <taxon>Hypocreomycetidae</taxon>
        <taxon>Glomerellales</taxon>
        <taxon>Glomerellaceae</taxon>
        <taxon>Colletotrichum</taxon>
        <taxon>Colletotrichum graminicola species complex</taxon>
    </lineage>
</organism>
<protein>
    <recommendedName>
        <fullName evidence="6">Delta 8-(E)-sphingolipid desaturase</fullName>
        <ecNumber evidence="5">1.14.19.18</ecNumber>
    </recommendedName>
</protein>
<keyword evidence="8" id="KW-0812">Transmembrane</keyword>
<keyword evidence="15" id="KW-0472">Membrane</keyword>
<evidence type="ECO:0000256" key="2">
    <source>
        <dbReference type="ARBA" id="ARBA00004760"/>
    </source>
</evidence>
<evidence type="ECO:0000256" key="5">
    <source>
        <dbReference type="ARBA" id="ARBA00012019"/>
    </source>
</evidence>
<comment type="subcellular location">
    <subcellularLocation>
        <location evidence="1">Membrane</location>
        <topology evidence="1">Multi-pass membrane protein</topology>
    </subcellularLocation>
</comment>
<comment type="similarity">
    <text evidence="4">Belongs to the fatty acid desaturase type 1 family.</text>
</comment>